<evidence type="ECO:0000256" key="3">
    <source>
        <dbReference type="ARBA" id="ARBA00022692"/>
    </source>
</evidence>
<proteinExistence type="inferred from homology"/>
<evidence type="ECO:0000256" key="10">
    <source>
        <dbReference type="HAMAP-Rule" id="MF_00454"/>
    </source>
</evidence>
<comment type="function">
    <text evidence="9 10">Fluoride-specific ion channel. Important for reducing fluoride concentration in the cell, thus reducing its toxicity.</text>
</comment>
<feature type="transmembrane region" description="Helical" evidence="10">
    <location>
        <begin position="102"/>
        <end position="124"/>
    </location>
</feature>
<evidence type="ECO:0000256" key="2">
    <source>
        <dbReference type="ARBA" id="ARBA00022475"/>
    </source>
</evidence>
<dbReference type="PANTHER" id="PTHR28259">
    <property type="entry name" value="FLUORIDE EXPORT PROTEIN 1-RELATED"/>
    <property type="match status" value="1"/>
</dbReference>
<protein>
    <recommendedName>
        <fullName evidence="10">Fluoride-specific ion channel FluC</fullName>
    </recommendedName>
</protein>
<keyword evidence="10" id="KW-0479">Metal-binding</keyword>
<feature type="transmembrane region" description="Helical" evidence="10">
    <location>
        <begin position="136"/>
        <end position="157"/>
    </location>
</feature>
<accession>A0ABY6G491</accession>
<keyword evidence="6 10" id="KW-0407">Ion channel</keyword>
<feature type="binding site" evidence="10">
    <location>
        <position position="108"/>
    </location>
    <ligand>
        <name>Na(+)</name>
        <dbReference type="ChEBI" id="CHEBI:29101"/>
        <note>structural</note>
    </ligand>
</feature>
<dbReference type="InterPro" id="IPR003691">
    <property type="entry name" value="FluC"/>
</dbReference>
<keyword evidence="5 10" id="KW-0472">Membrane</keyword>
<feature type="transmembrane region" description="Helical" evidence="10">
    <location>
        <begin position="33"/>
        <end position="51"/>
    </location>
</feature>
<dbReference type="EMBL" id="CP107020">
    <property type="protein sequence ID" value="UYG18025.1"/>
    <property type="molecule type" value="Genomic_DNA"/>
</dbReference>
<sequence>MHTVEMAALSPADLGEDGGARRPRRAPLTTRQTALLVAGGGALGSVLRFVLELALPSTITPTLVEIPWATWLANAVGCLGVGLVSGLIEVHPRAPRWLEPFVVIGLCGAFTAVSTVVLQVGAMIGADFPLVGLEYGMATVVVALGAVVLGIAAGRLLGKRVSA</sequence>
<feature type="region of interest" description="Disordered" evidence="11">
    <location>
        <begin position="1"/>
        <end position="25"/>
    </location>
</feature>
<evidence type="ECO:0000256" key="8">
    <source>
        <dbReference type="ARBA" id="ARBA00035585"/>
    </source>
</evidence>
<evidence type="ECO:0000256" key="5">
    <source>
        <dbReference type="ARBA" id="ARBA00023136"/>
    </source>
</evidence>
<keyword evidence="10" id="KW-0406">Ion transport</keyword>
<organism evidence="12 13">
    <name type="scientific">Brachybacterium huguangmaarense</name>
    <dbReference type="NCBI Taxonomy" id="1652028"/>
    <lineage>
        <taxon>Bacteria</taxon>
        <taxon>Bacillati</taxon>
        <taxon>Actinomycetota</taxon>
        <taxon>Actinomycetes</taxon>
        <taxon>Micrococcales</taxon>
        <taxon>Dermabacteraceae</taxon>
        <taxon>Brachybacterium</taxon>
    </lineage>
</organism>
<dbReference type="Pfam" id="PF02537">
    <property type="entry name" value="CRCB"/>
    <property type="match status" value="1"/>
</dbReference>
<comment type="subcellular location">
    <subcellularLocation>
        <location evidence="1 10">Cell membrane</location>
        <topology evidence="1 10">Multi-pass membrane protein</topology>
    </subcellularLocation>
</comment>
<dbReference type="PANTHER" id="PTHR28259:SF1">
    <property type="entry name" value="FLUORIDE EXPORT PROTEIN 1-RELATED"/>
    <property type="match status" value="1"/>
</dbReference>
<name>A0ABY6G491_9MICO</name>
<dbReference type="HAMAP" id="MF_00454">
    <property type="entry name" value="FluC"/>
    <property type="match status" value="1"/>
</dbReference>
<dbReference type="RefSeq" id="WP_263595231.1">
    <property type="nucleotide sequence ID" value="NZ_CP107020.1"/>
</dbReference>
<comment type="activity regulation">
    <text evidence="10">Na(+) is not transported, but it plays an essential structural role and its presence is essential for fluoride channel function.</text>
</comment>
<evidence type="ECO:0000256" key="1">
    <source>
        <dbReference type="ARBA" id="ARBA00004651"/>
    </source>
</evidence>
<evidence type="ECO:0000256" key="7">
    <source>
        <dbReference type="ARBA" id="ARBA00035120"/>
    </source>
</evidence>
<gene>
    <name evidence="10" type="primary">fluC</name>
    <name evidence="10" type="synonym">crcB</name>
    <name evidence="12" type="ORF">BRM3_06315</name>
</gene>
<keyword evidence="10" id="KW-0915">Sodium</keyword>
<feature type="transmembrane region" description="Helical" evidence="10">
    <location>
        <begin position="71"/>
        <end position="90"/>
    </location>
</feature>
<keyword evidence="4 10" id="KW-1133">Transmembrane helix</keyword>
<feature type="binding site" evidence="10">
    <location>
        <position position="111"/>
    </location>
    <ligand>
        <name>Na(+)</name>
        <dbReference type="ChEBI" id="CHEBI:29101"/>
        <note>structural</note>
    </ligand>
</feature>
<evidence type="ECO:0000256" key="9">
    <source>
        <dbReference type="ARBA" id="ARBA00049940"/>
    </source>
</evidence>
<evidence type="ECO:0000313" key="12">
    <source>
        <dbReference type="EMBL" id="UYG18025.1"/>
    </source>
</evidence>
<keyword evidence="13" id="KW-1185">Reference proteome</keyword>
<reference evidence="12" key="1">
    <citation type="submission" date="2022-10" db="EMBL/GenBank/DDBJ databases">
        <title>Whole-Genome Sequencing of Brachybacterium huguangmaarense BRM-3, Isolated from Betula schmidtii.</title>
        <authorList>
            <person name="Haam D."/>
        </authorList>
    </citation>
    <scope>NUCLEOTIDE SEQUENCE</scope>
    <source>
        <strain evidence="12">BRM-3</strain>
    </source>
</reference>
<dbReference type="Proteomes" id="UP001164305">
    <property type="component" value="Chromosome"/>
</dbReference>
<evidence type="ECO:0000256" key="6">
    <source>
        <dbReference type="ARBA" id="ARBA00023303"/>
    </source>
</evidence>
<evidence type="ECO:0000313" key="13">
    <source>
        <dbReference type="Proteomes" id="UP001164305"/>
    </source>
</evidence>
<evidence type="ECO:0000256" key="4">
    <source>
        <dbReference type="ARBA" id="ARBA00022989"/>
    </source>
</evidence>
<keyword evidence="2 10" id="KW-1003">Cell membrane</keyword>
<keyword evidence="10" id="KW-0813">Transport</keyword>
<comment type="similarity">
    <text evidence="7 10">Belongs to the fluoride channel Fluc/FEX (TC 1.A.43) family.</text>
</comment>
<evidence type="ECO:0000256" key="11">
    <source>
        <dbReference type="SAM" id="MobiDB-lite"/>
    </source>
</evidence>
<comment type="catalytic activity">
    <reaction evidence="8">
        <text>fluoride(in) = fluoride(out)</text>
        <dbReference type="Rhea" id="RHEA:76159"/>
        <dbReference type="ChEBI" id="CHEBI:17051"/>
    </reaction>
    <physiologicalReaction direction="left-to-right" evidence="8">
        <dbReference type="Rhea" id="RHEA:76160"/>
    </physiologicalReaction>
</comment>
<keyword evidence="3 10" id="KW-0812">Transmembrane</keyword>